<dbReference type="RefSeq" id="WP_019034981.1">
    <property type="nucleotide sequence ID" value="NZ_UGSZ01000001.1"/>
</dbReference>
<dbReference type="GO" id="GO:0008967">
    <property type="term" value="F:phosphoglycolate phosphatase activity"/>
    <property type="evidence" value="ECO:0007669"/>
    <property type="project" value="TreeGrafter"/>
</dbReference>
<dbReference type="Gene3D" id="1.10.150.240">
    <property type="entry name" value="Putative phosphatase, domain 2"/>
    <property type="match status" value="1"/>
</dbReference>
<proteinExistence type="predicted"/>
<dbReference type="InterPro" id="IPR036412">
    <property type="entry name" value="HAD-like_sf"/>
</dbReference>
<protein>
    <submittedName>
        <fullName evidence="1">Phosphorylated carbohydrates phosphatase TM_1254</fullName>
        <ecNumber evidence="1">3.1.3.-</ecNumber>
    </submittedName>
</protein>
<dbReference type="Gene3D" id="3.40.50.1000">
    <property type="entry name" value="HAD superfamily/HAD-like"/>
    <property type="match status" value="1"/>
</dbReference>
<dbReference type="InterPro" id="IPR041492">
    <property type="entry name" value="HAD_2"/>
</dbReference>
<dbReference type="SFLD" id="SFLDS00003">
    <property type="entry name" value="Haloacid_Dehalogenase"/>
    <property type="match status" value="1"/>
</dbReference>
<dbReference type="SFLD" id="SFLDG01129">
    <property type="entry name" value="C1.5:_HAD__Beta-PGM__Phosphata"/>
    <property type="match status" value="1"/>
</dbReference>
<dbReference type="AlphaFoldDB" id="A0A379C6I8"/>
<gene>
    <name evidence="1" type="ORF">NCTC13149_01740</name>
</gene>
<dbReference type="PANTHER" id="PTHR43434:SF1">
    <property type="entry name" value="PHOSPHOGLYCOLATE PHOSPHATASE"/>
    <property type="match status" value="1"/>
</dbReference>
<reference evidence="1 2" key="1">
    <citation type="submission" date="2018-06" db="EMBL/GenBank/DDBJ databases">
        <authorList>
            <consortium name="Pathogen Informatics"/>
            <person name="Doyle S."/>
        </authorList>
    </citation>
    <scope>NUCLEOTIDE SEQUENCE [LARGE SCALE GENOMIC DNA]</scope>
    <source>
        <strain evidence="1 2">NCTC13149</strain>
    </source>
</reference>
<organism evidence="1 2">
    <name type="scientific">Peptoniphilus lacrimalis</name>
    <dbReference type="NCBI Taxonomy" id="33031"/>
    <lineage>
        <taxon>Bacteria</taxon>
        <taxon>Bacillati</taxon>
        <taxon>Bacillota</taxon>
        <taxon>Tissierellia</taxon>
        <taxon>Tissierellales</taxon>
        <taxon>Peptoniphilaceae</taxon>
        <taxon>Peptoniphilus</taxon>
    </lineage>
</organism>
<accession>A0A379C6I8</accession>
<dbReference type="SUPFAM" id="SSF56784">
    <property type="entry name" value="HAD-like"/>
    <property type="match status" value="1"/>
</dbReference>
<dbReference type="GO" id="GO:0006281">
    <property type="term" value="P:DNA repair"/>
    <property type="evidence" value="ECO:0007669"/>
    <property type="project" value="TreeGrafter"/>
</dbReference>
<name>A0A379C6I8_9FIRM</name>
<dbReference type="CDD" id="cd07505">
    <property type="entry name" value="HAD_BPGM-like"/>
    <property type="match status" value="1"/>
</dbReference>
<dbReference type="PANTHER" id="PTHR43434">
    <property type="entry name" value="PHOSPHOGLYCOLATE PHOSPHATASE"/>
    <property type="match status" value="1"/>
</dbReference>
<dbReference type="EMBL" id="UGSZ01000001">
    <property type="protein sequence ID" value="SUB57880.1"/>
    <property type="molecule type" value="Genomic_DNA"/>
</dbReference>
<keyword evidence="1" id="KW-0378">Hydrolase</keyword>
<dbReference type="InterPro" id="IPR023198">
    <property type="entry name" value="PGP-like_dom2"/>
</dbReference>
<evidence type="ECO:0000313" key="1">
    <source>
        <dbReference type="EMBL" id="SUB57880.1"/>
    </source>
</evidence>
<dbReference type="InterPro" id="IPR050155">
    <property type="entry name" value="HAD-like_hydrolase_sf"/>
</dbReference>
<dbReference type="STRING" id="1122949.GCA_000378725_01270"/>
<dbReference type="OrthoDB" id="9797743at2"/>
<dbReference type="Proteomes" id="UP000255517">
    <property type="component" value="Unassembled WGS sequence"/>
</dbReference>
<sequence length="212" mass="24707">MKLIIFDLDGTLVDSMGYWRNLSTDFLKKMGLTLKREDEDYMTTLNLKLSTSFLIDKFNLDMSYDSLYNTFKEQIVDFYSNKVQLKYGAIDILEYFKYKSYKVVIGTSTNKEFAKIPVEKYDFKKYIENIYTVESQTYAKNDPNFFKSICQENNILPEDAILVDDSVIALRNAKKAGLVTVGIYDENSKDTFPYIKAENPYSIKKLTELKNI</sequence>
<dbReference type="EC" id="3.1.3.-" evidence="1"/>
<dbReference type="InterPro" id="IPR023214">
    <property type="entry name" value="HAD_sf"/>
</dbReference>
<dbReference type="Pfam" id="PF13419">
    <property type="entry name" value="HAD_2"/>
    <property type="match status" value="1"/>
</dbReference>
<evidence type="ECO:0000313" key="2">
    <source>
        <dbReference type="Proteomes" id="UP000255517"/>
    </source>
</evidence>